<comment type="caution">
    <text evidence="1">The sequence shown here is derived from an EMBL/GenBank/DDBJ whole genome shotgun (WGS) entry which is preliminary data.</text>
</comment>
<gene>
    <name evidence="1" type="ORF">A3A16_00135</name>
</gene>
<dbReference type="AlphaFoldDB" id="A0A1G1ZQ48"/>
<accession>A0A1G1ZQ48</accession>
<evidence type="ECO:0000313" key="2">
    <source>
        <dbReference type="Proteomes" id="UP000177942"/>
    </source>
</evidence>
<proteinExistence type="predicted"/>
<protein>
    <submittedName>
        <fullName evidence="1">Uncharacterized protein</fullName>
    </submittedName>
</protein>
<organism evidence="1 2">
    <name type="scientific">Candidatus Harrisonbacteria bacterium RIFCSPLOWO2_01_FULL_44_18</name>
    <dbReference type="NCBI Taxonomy" id="1798407"/>
    <lineage>
        <taxon>Bacteria</taxon>
        <taxon>Candidatus Harrisoniibacteriota</taxon>
    </lineage>
</organism>
<dbReference type="Proteomes" id="UP000177942">
    <property type="component" value="Unassembled WGS sequence"/>
</dbReference>
<sequence>MLLLRNISEAVLLGSVVLHFSRPKNRRERSAICRWSKWTLFPKSNCPMVPKILENGGPYLILFSAHAFAH</sequence>
<name>A0A1G1ZQ48_9BACT</name>
<evidence type="ECO:0000313" key="1">
    <source>
        <dbReference type="EMBL" id="OGY66306.1"/>
    </source>
</evidence>
<dbReference type="EMBL" id="MHJJ01000002">
    <property type="protein sequence ID" value="OGY66306.1"/>
    <property type="molecule type" value="Genomic_DNA"/>
</dbReference>
<reference evidence="1 2" key="1">
    <citation type="journal article" date="2016" name="Nat. Commun.">
        <title>Thousands of microbial genomes shed light on interconnected biogeochemical processes in an aquifer system.</title>
        <authorList>
            <person name="Anantharaman K."/>
            <person name="Brown C.T."/>
            <person name="Hug L.A."/>
            <person name="Sharon I."/>
            <person name="Castelle C.J."/>
            <person name="Probst A.J."/>
            <person name="Thomas B.C."/>
            <person name="Singh A."/>
            <person name="Wilkins M.J."/>
            <person name="Karaoz U."/>
            <person name="Brodie E.L."/>
            <person name="Williams K.H."/>
            <person name="Hubbard S.S."/>
            <person name="Banfield J.F."/>
        </authorList>
    </citation>
    <scope>NUCLEOTIDE SEQUENCE [LARGE SCALE GENOMIC DNA]</scope>
</reference>